<keyword evidence="1" id="KW-1133">Transmembrane helix</keyword>
<dbReference type="RefSeq" id="WP_073049773.1">
    <property type="nucleotide sequence ID" value="NZ_FQZL01000017.1"/>
</dbReference>
<dbReference type="InterPro" id="IPR003594">
    <property type="entry name" value="HATPase_dom"/>
</dbReference>
<feature type="transmembrane region" description="Helical" evidence="1">
    <location>
        <begin position="61"/>
        <end position="80"/>
    </location>
</feature>
<gene>
    <name evidence="3" type="ORF">SAMN02745751_02353</name>
</gene>
<dbReference type="OrthoDB" id="1634477at2"/>
<evidence type="ECO:0000259" key="2">
    <source>
        <dbReference type="Pfam" id="PF02518"/>
    </source>
</evidence>
<proteinExistence type="predicted"/>
<feature type="transmembrane region" description="Helical" evidence="1">
    <location>
        <begin position="92"/>
        <end position="114"/>
    </location>
</feature>
<dbReference type="PANTHER" id="PTHR40448">
    <property type="entry name" value="TWO-COMPONENT SENSOR HISTIDINE KINASE"/>
    <property type="match status" value="1"/>
</dbReference>
<dbReference type="InterPro" id="IPR036890">
    <property type="entry name" value="HATPase_C_sf"/>
</dbReference>
<reference evidence="3 4" key="1">
    <citation type="submission" date="2016-11" db="EMBL/GenBank/DDBJ databases">
        <authorList>
            <person name="Jaros S."/>
            <person name="Januszkiewicz K."/>
            <person name="Wedrychowicz H."/>
        </authorList>
    </citation>
    <scope>NUCLEOTIDE SEQUENCE [LARGE SCALE GENOMIC DNA]</scope>
    <source>
        <strain evidence="3 4">DSM 17477</strain>
    </source>
</reference>
<name>A0A1M6IJF5_9FIRM</name>
<evidence type="ECO:0000313" key="4">
    <source>
        <dbReference type="Proteomes" id="UP000184052"/>
    </source>
</evidence>
<keyword evidence="1" id="KW-0472">Membrane</keyword>
<dbReference type="EMBL" id="FQZL01000017">
    <property type="protein sequence ID" value="SHJ34556.1"/>
    <property type="molecule type" value="Genomic_DNA"/>
</dbReference>
<evidence type="ECO:0000313" key="3">
    <source>
        <dbReference type="EMBL" id="SHJ34556.1"/>
    </source>
</evidence>
<feature type="domain" description="Histidine kinase/HSP90-like ATPase" evidence="2">
    <location>
        <begin position="321"/>
        <end position="416"/>
    </location>
</feature>
<feature type="transmembrane region" description="Helical" evidence="1">
    <location>
        <begin position="6"/>
        <end position="30"/>
    </location>
</feature>
<dbReference type="STRING" id="1121476.SAMN02745751_02353"/>
<keyword evidence="3" id="KW-0808">Transferase</keyword>
<feature type="transmembrane region" description="Helical" evidence="1">
    <location>
        <begin position="120"/>
        <end position="137"/>
    </location>
</feature>
<accession>A0A1M6IJF5</accession>
<protein>
    <submittedName>
        <fullName evidence="3">Histidine kinase-, DNA gyrase B-, and HSP90-like ATPase</fullName>
    </submittedName>
</protein>
<feature type="transmembrane region" description="Helical" evidence="1">
    <location>
        <begin position="178"/>
        <end position="200"/>
    </location>
</feature>
<dbReference type="AlphaFoldDB" id="A0A1M6IJF5"/>
<feature type="transmembrane region" description="Helical" evidence="1">
    <location>
        <begin position="37"/>
        <end position="55"/>
    </location>
</feature>
<evidence type="ECO:0000256" key="1">
    <source>
        <dbReference type="SAM" id="Phobius"/>
    </source>
</evidence>
<sequence>MKLTELILFSLVDYLEYLIILSGLFGISLLKRIDLKLASAVGILVVISGFMSHLLGQDKAFIINSILILLLIYIVFRVAFIKCIYSYVLSTAILLVIQMLSFVLLEFIIGGMSLSNDSGVHVHIPTIIIVLTIRRFLPLKKLMSEKLLRNKAFGFILIDTFLVLMGCLVFLLTRSETFIVNALYIVVIVLMVVLINIILFTNGLRNEKDREQIKLYERYLPVIEDLMNDIRSKQHEYDNHIQSINSILNTEYDGSGDYDKIKKYVEDVRVDKSIANLGKMDNSILAGLIYTKKKTFEKSGIEFRVEIFDYLFKTRFKDYEMVEMIGILLDNALEASQKGNQVILKIYSEGVTKVVEVLNEHEYISAKTIDNMFMMGYTTKEESGHGYGLDNLNQLIKRNDGKYVVSNQSLYGSNFFSIKLMFD</sequence>
<dbReference type="Gene3D" id="3.30.565.10">
    <property type="entry name" value="Histidine kinase-like ATPase, C-terminal domain"/>
    <property type="match status" value="1"/>
</dbReference>
<dbReference type="Proteomes" id="UP000184052">
    <property type="component" value="Unassembled WGS sequence"/>
</dbReference>
<dbReference type="GO" id="GO:0016301">
    <property type="term" value="F:kinase activity"/>
    <property type="evidence" value="ECO:0007669"/>
    <property type="project" value="UniProtKB-KW"/>
</dbReference>
<keyword evidence="1" id="KW-0812">Transmembrane</keyword>
<organism evidence="3 4">
    <name type="scientific">Dethiosulfatibacter aminovorans DSM 17477</name>
    <dbReference type="NCBI Taxonomy" id="1121476"/>
    <lineage>
        <taxon>Bacteria</taxon>
        <taxon>Bacillati</taxon>
        <taxon>Bacillota</taxon>
        <taxon>Tissierellia</taxon>
        <taxon>Dethiosulfatibacter</taxon>
    </lineage>
</organism>
<keyword evidence="3" id="KW-0418">Kinase</keyword>
<dbReference type="Pfam" id="PF02518">
    <property type="entry name" value="HATPase_c"/>
    <property type="match status" value="1"/>
</dbReference>
<keyword evidence="4" id="KW-1185">Reference proteome</keyword>
<feature type="transmembrane region" description="Helical" evidence="1">
    <location>
        <begin position="152"/>
        <end position="172"/>
    </location>
</feature>
<dbReference type="PANTHER" id="PTHR40448:SF1">
    <property type="entry name" value="TWO-COMPONENT SENSOR HISTIDINE KINASE"/>
    <property type="match status" value="1"/>
</dbReference>
<dbReference type="GO" id="GO:0042802">
    <property type="term" value="F:identical protein binding"/>
    <property type="evidence" value="ECO:0007669"/>
    <property type="project" value="TreeGrafter"/>
</dbReference>
<dbReference type="SUPFAM" id="SSF55874">
    <property type="entry name" value="ATPase domain of HSP90 chaperone/DNA topoisomerase II/histidine kinase"/>
    <property type="match status" value="1"/>
</dbReference>